<organism evidence="5 6">
    <name type="scientific">Nostocoides australiense Ben110</name>
    <dbReference type="NCBI Taxonomy" id="1193182"/>
    <lineage>
        <taxon>Bacteria</taxon>
        <taxon>Bacillati</taxon>
        <taxon>Actinomycetota</taxon>
        <taxon>Actinomycetes</taxon>
        <taxon>Micrococcales</taxon>
        <taxon>Intrasporangiaceae</taxon>
        <taxon>Nostocoides</taxon>
    </lineage>
</organism>
<dbReference type="InterPro" id="IPR020904">
    <property type="entry name" value="Sc_DH/Rdtase_CS"/>
</dbReference>
<evidence type="ECO:0000256" key="4">
    <source>
        <dbReference type="RuleBase" id="RU000363"/>
    </source>
</evidence>
<proteinExistence type="inferred from homology"/>
<dbReference type="PRINTS" id="PR00080">
    <property type="entry name" value="SDRFAMILY"/>
</dbReference>
<dbReference type="Pfam" id="PF00106">
    <property type="entry name" value="adh_short"/>
    <property type="match status" value="1"/>
</dbReference>
<dbReference type="STRING" id="1193182.BN11_3310003"/>
<comment type="similarity">
    <text evidence="1 4">Belongs to the short-chain dehydrogenases/reductases (SDR) family.</text>
</comment>
<dbReference type="GO" id="GO:0016491">
    <property type="term" value="F:oxidoreductase activity"/>
    <property type="evidence" value="ECO:0007669"/>
    <property type="project" value="UniProtKB-KW"/>
</dbReference>
<dbReference type="InterPro" id="IPR002347">
    <property type="entry name" value="SDR_fam"/>
</dbReference>
<evidence type="ECO:0000313" key="6">
    <source>
        <dbReference type="Proteomes" id="UP000035763"/>
    </source>
</evidence>
<dbReference type="CDD" id="cd05233">
    <property type="entry name" value="SDR_c"/>
    <property type="match status" value="1"/>
</dbReference>
<dbReference type="PRINTS" id="PR00081">
    <property type="entry name" value="GDHRDH"/>
</dbReference>
<evidence type="ECO:0000256" key="1">
    <source>
        <dbReference type="ARBA" id="ARBA00006484"/>
    </source>
</evidence>
<dbReference type="PROSITE" id="PS00061">
    <property type="entry name" value="ADH_SHORT"/>
    <property type="match status" value="1"/>
</dbReference>
<dbReference type="Proteomes" id="UP000035763">
    <property type="component" value="Unassembled WGS sequence"/>
</dbReference>
<dbReference type="PANTHER" id="PTHR43391:SF14">
    <property type="entry name" value="DEHYDROGENASE_REDUCTASE SDR FAMILY PROTEIN 7-LIKE"/>
    <property type="match status" value="1"/>
</dbReference>
<accession>W6JYL2</accession>
<evidence type="ECO:0000256" key="3">
    <source>
        <dbReference type="ARBA" id="ARBA00023002"/>
    </source>
</evidence>
<comment type="caution">
    <text evidence="5">The sequence shown here is derived from an EMBL/GenBank/DDBJ whole genome shotgun (WGS) entry which is preliminary data.</text>
</comment>
<evidence type="ECO:0000256" key="2">
    <source>
        <dbReference type="ARBA" id="ARBA00022857"/>
    </source>
</evidence>
<name>W6JYL2_9MICO</name>
<dbReference type="RefSeq" id="WP_048699422.1">
    <property type="nucleotide sequence ID" value="NZ_HG764815.1"/>
</dbReference>
<dbReference type="AlphaFoldDB" id="W6JYL2"/>
<dbReference type="Gene3D" id="3.40.50.720">
    <property type="entry name" value="NAD(P)-binding Rossmann-like Domain"/>
    <property type="match status" value="1"/>
</dbReference>
<reference evidence="5 6" key="1">
    <citation type="journal article" date="2013" name="ISME J.">
        <title>A metabolic model for members of the genus Tetrasphaera involved in enhanced biological phosphorus removal.</title>
        <authorList>
            <person name="Kristiansen R."/>
            <person name="Nguyen H.T.T."/>
            <person name="Saunders A.M."/>
            <person name="Nielsen J.L."/>
            <person name="Wimmer R."/>
            <person name="Le V.Q."/>
            <person name="McIlroy S.J."/>
            <person name="Petrovski S."/>
            <person name="Seviour R.J."/>
            <person name="Calteau A."/>
            <person name="Nielsen K.L."/>
            <person name="Nielsen P.H."/>
        </authorList>
    </citation>
    <scope>NUCLEOTIDE SEQUENCE [LARGE SCALE GENOMIC DNA]</scope>
    <source>
        <strain evidence="5 6">Ben110</strain>
    </source>
</reference>
<sequence length="265" mass="28486">MSRETRRVLITGGASGLGLALAKAFLARGDEVLVGDLADERPDDVPAEAAYRKLDVRSQQDWDAALLEVKERWRGLDVLVNNAGVATGGRIDVESFADWQRVIDINLMGVVRGCQTFVPLLKEQGEGRIVNVASLAGLVHAPAMSSYNTAKAGVVALSETLRFELAPFGIRVNVVCPAFFRTNLHTSLQGKDTEVEESAVKLITRAGPDGDVIAAKVMSGIDKDRKIILTDKTGYVASWAKRVARPAYDIAIGSSGLRLAKRGSL</sequence>
<protein>
    <submittedName>
        <fullName evidence="5">Short chain dehydrogenase</fullName>
        <ecNumber evidence="5">1.1.1.-</ecNumber>
    </submittedName>
</protein>
<keyword evidence="2" id="KW-0521">NADP</keyword>
<dbReference type="PANTHER" id="PTHR43391">
    <property type="entry name" value="RETINOL DEHYDROGENASE-RELATED"/>
    <property type="match status" value="1"/>
</dbReference>
<dbReference type="InterPro" id="IPR036291">
    <property type="entry name" value="NAD(P)-bd_dom_sf"/>
</dbReference>
<dbReference type="SUPFAM" id="SSF51735">
    <property type="entry name" value="NAD(P)-binding Rossmann-fold domains"/>
    <property type="match status" value="1"/>
</dbReference>
<keyword evidence="6" id="KW-1185">Reference proteome</keyword>
<dbReference type="EC" id="1.1.1.-" evidence="5"/>
<keyword evidence="3 5" id="KW-0560">Oxidoreductase</keyword>
<gene>
    <name evidence="5" type="ORF">BN11_3310003</name>
</gene>
<dbReference type="EMBL" id="CAJA01000259">
    <property type="protein sequence ID" value="CCH73811.1"/>
    <property type="molecule type" value="Genomic_DNA"/>
</dbReference>
<evidence type="ECO:0000313" key="5">
    <source>
        <dbReference type="EMBL" id="CCH73811.1"/>
    </source>
</evidence>
<dbReference type="FunFam" id="3.40.50.720:FF:000084">
    <property type="entry name" value="Short-chain dehydrogenase reductase"/>
    <property type="match status" value="1"/>
</dbReference>